<organism evidence="1 2">
    <name type="scientific">Maricaulis salignorans</name>
    <dbReference type="NCBI Taxonomy" id="144026"/>
    <lineage>
        <taxon>Bacteria</taxon>
        <taxon>Pseudomonadati</taxon>
        <taxon>Pseudomonadota</taxon>
        <taxon>Alphaproteobacteria</taxon>
        <taxon>Maricaulales</taxon>
        <taxon>Maricaulaceae</taxon>
        <taxon>Maricaulis</taxon>
    </lineage>
</organism>
<accession>A0A1G9N7F1</accession>
<dbReference type="RefSeq" id="WP_143024025.1">
    <property type="nucleotide sequence ID" value="NZ_FNHG01000002.1"/>
</dbReference>
<protein>
    <submittedName>
        <fullName evidence="1">Uncharacterized protein</fullName>
    </submittedName>
</protein>
<keyword evidence="2" id="KW-1185">Reference proteome</keyword>
<proteinExistence type="predicted"/>
<dbReference type="OrthoDB" id="5405867at2"/>
<reference evidence="1 2" key="1">
    <citation type="submission" date="2016-10" db="EMBL/GenBank/DDBJ databases">
        <authorList>
            <person name="de Groot N.N."/>
        </authorList>
    </citation>
    <scope>NUCLEOTIDE SEQUENCE [LARGE SCALE GENOMIC DNA]</scope>
    <source>
        <strain evidence="1 2">DSM 16077</strain>
    </source>
</reference>
<dbReference type="STRING" id="144026.SAMN04488568_102242"/>
<evidence type="ECO:0000313" key="2">
    <source>
        <dbReference type="Proteomes" id="UP000199759"/>
    </source>
</evidence>
<dbReference type="EMBL" id="FNHG01000002">
    <property type="protein sequence ID" value="SDL82334.1"/>
    <property type="molecule type" value="Genomic_DNA"/>
</dbReference>
<dbReference type="AlphaFoldDB" id="A0A1G9N7F1"/>
<name>A0A1G9N7F1_9PROT</name>
<gene>
    <name evidence="1" type="ORF">SAMN04488568_102242</name>
</gene>
<sequence>MSVSFDYDKALENPALAFDTPEAVLSQAGLSDAQKIEILRRWLFDATEIADAEAEGMEADRPLLERRVALALESLTNGNDVEPA</sequence>
<evidence type="ECO:0000313" key="1">
    <source>
        <dbReference type="EMBL" id="SDL82334.1"/>
    </source>
</evidence>
<dbReference type="Proteomes" id="UP000199759">
    <property type="component" value="Unassembled WGS sequence"/>
</dbReference>